<dbReference type="Proteomes" id="UP000269410">
    <property type="component" value="Unassembled WGS sequence"/>
</dbReference>
<dbReference type="AlphaFoldDB" id="A0A3M0Z5G5"/>
<comment type="caution">
    <text evidence="1">The sequence shown here is derived from an EMBL/GenBank/DDBJ whole genome shotgun (WGS) entry which is preliminary data.</text>
</comment>
<dbReference type="EMBL" id="RFKV01000039">
    <property type="protein sequence ID" value="RMD77378.1"/>
    <property type="molecule type" value="Genomic_DNA"/>
</dbReference>
<sequence>MSTGITKHAEAIKLEFGENSINYVELL</sequence>
<proteinExistence type="predicted"/>
<protein>
    <submittedName>
        <fullName evidence="1">Uncharacterized protein</fullName>
    </submittedName>
</protein>
<evidence type="ECO:0000313" key="1">
    <source>
        <dbReference type="EMBL" id="RMD77378.1"/>
    </source>
</evidence>
<evidence type="ECO:0000313" key="2">
    <source>
        <dbReference type="Proteomes" id="UP000269410"/>
    </source>
</evidence>
<reference evidence="1 2" key="1">
    <citation type="submission" date="2018-10" db="EMBL/GenBank/DDBJ databases">
        <title>Thermophilic Lithotrophy and Phototrophy in an Intertidal, Iron-rich, Geothermal Spring.</title>
        <authorList>
            <person name="Ward L.M."/>
            <person name="Idei A."/>
            <person name="Nakagawa M."/>
            <person name="Ueno Y."/>
            <person name="Fischer W."/>
            <person name="Mcglynn S.E."/>
        </authorList>
    </citation>
    <scope>NUCLEOTIDE SEQUENCE [LARGE SCALE GENOMIC DNA]</scope>
    <source>
        <strain evidence="1">J137</strain>
    </source>
</reference>
<accession>A0A3M0Z5G5</accession>
<name>A0A3M0Z5G5_9BACT</name>
<organism evidence="1 2">
    <name type="scientific">Candidatus Dojkabacteria bacterium</name>
    <dbReference type="NCBI Taxonomy" id="2099670"/>
    <lineage>
        <taxon>Bacteria</taxon>
        <taxon>Candidatus Dojkabacteria</taxon>
    </lineage>
</organism>
<gene>
    <name evidence="1" type="ORF">D6810_01150</name>
</gene>